<evidence type="ECO:0000256" key="2">
    <source>
        <dbReference type="ARBA" id="ARBA00006533"/>
    </source>
</evidence>
<dbReference type="PANTHER" id="PTHR14418">
    <property type="entry name" value="CONDENSIN COMPLEX SUBUNIT 3-RELATED"/>
    <property type="match status" value="1"/>
</dbReference>
<accession>A0ABP9YC62</accession>
<protein>
    <recommendedName>
        <fullName evidence="9">Nuclear condensin complex subunit 3 C-terminal domain-containing protein</fullName>
    </recommendedName>
</protein>
<gene>
    <name evidence="10" type="ORF">HPULCUR_010056</name>
</gene>
<proteinExistence type="inferred from homology"/>
<dbReference type="PANTHER" id="PTHR14418:SF5">
    <property type="entry name" value="CONDENSIN COMPLEX SUBUNIT 3"/>
    <property type="match status" value="1"/>
</dbReference>
<name>A0ABP9YC62_9FUNG</name>
<comment type="similarity">
    <text evidence="2">Belongs to the CND3 (condensin subunit 3) family.</text>
</comment>
<feature type="region of interest" description="Disordered" evidence="8">
    <location>
        <begin position="968"/>
        <end position="1020"/>
    </location>
</feature>
<dbReference type="InterPro" id="IPR016024">
    <property type="entry name" value="ARM-type_fold"/>
</dbReference>
<evidence type="ECO:0000313" key="10">
    <source>
        <dbReference type="EMBL" id="GAA5804556.1"/>
    </source>
</evidence>
<sequence>MTVKNSTKQTPKKKAQSNILEQSKLTKASALSSLKTIVPQIFMDAQRPNEHLRSDSIRLRDVQLACCLNSPRLIGELEDIDYEGEALFIKEVFRNINKILPIRKKEPHADRIVRFIAGFLQYNQQKDGIAKDEFVKLKRRNAKLEAKKKARAETQTDIDDDPMSEVEEEEEEEEDEAEEEENKDEDGSMEEDDDEDDEETISSRFVGSLLRHLLKGFTAKGIFVRTRCCQIIALSISSMGEIDEDLYQDLRTALFDRIIDKEASVRIQAATTLCRLQSADADVDQTDGKTILQKLMWCLQNDPSSEVRRVILFNIDPIAETLPYIVERARDVDAINRRVVYLKPLSDMPDFRMLSFEERNQILKWGLHDRNPLVKKAVSKMLSEKWISHANNNLIEFLERLDIMKPEVTEIAESVLDAFFTARMDIVNDISFDGKNVINHLFNENNTKIFHVAEFWNNLTPESAFLAKVLIKFLQKDHTLDERLDSILPEVTRHAFNLKYYNDLYRSPTQNAQDYEFITTQMLETAMCLDYADEVGRRKMFELLRDILKSCELSEDHLSKIVRIFRLISLNERDFTRTIIEIIFDIQEQLNNPDELGETPPAKKTRLEDSFASSLEISDSTTTDVTDPTDIGDLVIRLRCLSICKRMLENSQESLTENSNLYGLLNDLIVPAVQNSDVVLREEGLHCLGLCCTLDKTLAQHNVALFIQCIKNGHEGILKKAIVVLFDLMMTYGVQNLTVQIQNSDEIREVFEFCIDHDTLEIQTTTTEGLAKLMLAKRFQDDEILRLMILLYFFPVTDEDNNKVQQCLTYFFPAYSYSSADHQISLSNVTILALEELCNTYSDLKPDEIMVNPMQISDMLADWTDPRKLAKLHLNDVTIDDEIKTNVHGRLAIEALNIIYNEPAGLKRKTMCHFILRLYLEKLDTSQLAEIKRLMHAINIERPIKEVLTRNAFTKLLNIIESNIEEYNQENGLDPNPETEKEETEQEEGADNEDNIEKEGSEKEDSEKDEDEDIEKEADI</sequence>
<feature type="compositionally biased region" description="Basic and acidic residues" evidence="8">
    <location>
        <begin position="995"/>
        <end position="1006"/>
    </location>
</feature>
<keyword evidence="5" id="KW-0498">Mitosis</keyword>
<evidence type="ECO:0000256" key="5">
    <source>
        <dbReference type="ARBA" id="ARBA00022776"/>
    </source>
</evidence>
<feature type="region of interest" description="Disordered" evidence="8">
    <location>
        <begin position="146"/>
        <end position="200"/>
    </location>
</feature>
<feature type="domain" description="Nuclear condensin complex subunit 3 C-terminal" evidence="9">
    <location>
        <begin position="639"/>
        <end position="920"/>
    </location>
</feature>
<evidence type="ECO:0000313" key="11">
    <source>
        <dbReference type="Proteomes" id="UP001476247"/>
    </source>
</evidence>
<dbReference type="SUPFAM" id="SSF48371">
    <property type="entry name" value="ARM repeat"/>
    <property type="match status" value="1"/>
</dbReference>
<evidence type="ECO:0000256" key="6">
    <source>
        <dbReference type="ARBA" id="ARBA00023067"/>
    </source>
</evidence>
<feature type="compositionally biased region" description="Acidic residues" evidence="8">
    <location>
        <begin position="980"/>
        <end position="994"/>
    </location>
</feature>
<dbReference type="Gene3D" id="1.25.10.10">
    <property type="entry name" value="Leucine-rich Repeat Variant"/>
    <property type="match status" value="1"/>
</dbReference>
<keyword evidence="4" id="KW-0132">Cell division</keyword>
<evidence type="ECO:0000256" key="4">
    <source>
        <dbReference type="ARBA" id="ARBA00022618"/>
    </source>
</evidence>
<keyword evidence="7" id="KW-0131">Cell cycle</keyword>
<evidence type="ECO:0000256" key="1">
    <source>
        <dbReference type="ARBA" id="ARBA00004286"/>
    </source>
</evidence>
<evidence type="ECO:0000256" key="8">
    <source>
        <dbReference type="SAM" id="MobiDB-lite"/>
    </source>
</evidence>
<keyword evidence="11" id="KW-1185">Reference proteome</keyword>
<organism evidence="10 11">
    <name type="scientific">Helicostylum pulchrum</name>
    <dbReference type="NCBI Taxonomy" id="562976"/>
    <lineage>
        <taxon>Eukaryota</taxon>
        <taxon>Fungi</taxon>
        <taxon>Fungi incertae sedis</taxon>
        <taxon>Mucoromycota</taxon>
        <taxon>Mucoromycotina</taxon>
        <taxon>Mucoromycetes</taxon>
        <taxon>Mucorales</taxon>
        <taxon>Mucorineae</taxon>
        <taxon>Mucoraceae</taxon>
        <taxon>Helicostylum</taxon>
    </lineage>
</organism>
<keyword evidence="6" id="KW-0226">DNA condensation</keyword>
<evidence type="ECO:0000256" key="3">
    <source>
        <dbReference type="ARBA" id="ARBA00022454"/>
    </source>
</evidence>
<evidence type="ECO:0000259" key="9">
    <source>
        <dbReference type="Pfam" id="PF12719"/>
    </source>
</evidence>
<evidence type="ECO:0000256" key="7">
    <source>
        <dbReference type="ARBA" id="ARBA00023306"/>
    </source>
</evidence>
<comment type="caution">
    <text evidence="10">The sequence shown here is derived from an EMBL/GenBank/DDBJ whole genome shotgun (WGS) entry which is preliminary data.</text>
</comment>
<keyword evidence="3" id="KW-0158">Chromosome</keyword>
<dbReference type="Proteomes" id="UP001476247">
    <property type="component" value="Unassembled WGS sequence"/>
</dbReference>
<dbReference type="InterPro" id="IPR025977">
    <property type="entry name" value="Cnd3_C"/>
</dbReference>
<comment type="subcellular location">
    <subcellularLocation>
        <location evidence="1">Chromosome</location>
    </subcellularLocation>
</comment>
<reference evidence="10 11" key="1">
    <citation type="submission" date="2024-04" db="EMBL/GenBank/DDBJ databases">
        <title>genome sequences of Mucor flavus KT1a and Helicostylum pulchrum KT1b strains isolation_sourced from the surface of a dry-aged beef.</title>
        <authorList>
            <person name="Toyotome T."/>
            <person name="Hosono M."/>
            <person name="Torimaru M."/>
            <person name="Fukuda K."/>
            <person name="Mikami N."/>
        </authorList>
    </citation>
    <scope>NUCLEOTIDE SEQUENCE [LARGE SCALE GENOMIC DNA]</scope>
    <source>
        <strain evidence="10 11">KT1b</strain>
    </source>
</reference>
<feature type="compositionally biased region" description="Acidic residues" evidence="8">
    <location>
        <begin position="1007"/>
        <end position="1020"/>
    </location>
</feature>
<dbReference type="Pfam" id="PF12719">
    <property type="entry name" value="Cnd3"/>
    <property type="match status" value="1"/>
</dbReference>
<dbReference type="InterPro" id="IPR011989">
    <property type="entry name" value="ARM-like"/>
</dbReference>
<feature type="compositionally biased region" description="Acidic residues" evidence="8">
    <location>
        <begin position="156"/>
        <end position="200"/>
    </location>
</feature>
<dbReference type="InterPro" id="IPR027165">
    <property type="entry name" value="CND3"/>
</dbReference>
<dbReference type="EMBL" id="BAABUJ010000036">
    <property type="protein sequence ID" value="GAA5804556.1"/>
    <property type="molecule type" value="Genomic_DNA"/>
</dbReference>